<dbReference type="InterPro" id="IPR031165">
    <property type="entry name" value="GNAT_YJDJ"/>
</dbReference>
<protein>
    <submittedName>
        <fullName evidence="3">Uncharacterized protein</fullName>
    </submittedName>
</protein>
<sequence>MSVNVNDFTIHKEKIYLKGEDDNIIAYVDFPEFEEGKVEVTHTVVDPSLRGQGVAGILMELLAKELKKRNAKAELTCSYAVKWFNKHKEFSDCLIDPEAEEKKALDMAGNEACGIPKHRK</sequence>
<dbReference type="PANTHER" id="PTHR31435">
    <property type="entry name" value="PROTEIN NATD1"/>
    <property type="match status" value="1"/>
</dbReference>
<dbReference type="Gene3D" id="3.40.630.30">
    <property type="match status" value="1"/>
</dbReference>
<feature type="domain" description="N-acetyltransferase" evidence="1">
    <location>
        <begin position="1"/>
        <end position="106"/>
    </location>
</feature>
<dbReference type="Pfam" id="PF14542">
    <property type="entry name" value="Acetyltransf_CG"/>
    <property type="match status" value="1"/>
</dbReference>
<evidence type="ECO:0000259" key="1">
    <source>
        <dbReference type="PROSITE" id="PS51186"/>
    </source>
</evidence>
<dbReference type="RefSeq" id="WP_074520782.1">
    <property type="nucleotide sequence ID" value="NZ_FNHZ01000001.1"/>
</dbReference>
<evidence type="ECO:0000313" key="4">
    <source>
        <dbReference type="Proteomes" id="UP000187651"/>
    </source>
</evidence>
<evidence type="ECO:0000313" key="3">
    <source>
        <dbReference type="EMBL" id="SDM51971.1"/>
    </source>
</evidence>
<dbReference type="AlphaFoldDB" id="A0A1G9TWM2"/>
<dbReference type="InterPro" id="IPR000182">
    <property type="entry name" value="GNAT_dom"/>
</dbReference>
<organism evidence="3 4">
    <name type="scientific">Lachnospira pectinoschiza</name>
    <dbReference type="NCBI Taxonomy" id="28052"/>
    <lineage>
        <taxon>Bacteria</taxon>
        <taxon>Bacillati</taxon>
        <taxon>Bacillota</taxon>
        <taxon>Clostridia</taxon>
        <taxon>Lachnospirales</taxon>
        <taxon>Lachnospiraceae</taxon>
        <taxon>Lachnospira</taxon>
    </lineage>
</organism>
<feature type="domain" description="N-acetyltransferase" evidence="2">
    <location>
        <begin position="7"/>
        <end position="95"/>
    </location>
</feature>
<dbReference type="Proteomes" id="UP000187651">
    <property type="component" value="Unassembled WGS sequence"/>
</dbReference>
<dbReference type="InterPro" id="IPR045057">
    <property type="entry name" value="Gcn5-rel_NAT"/>
</dbReference>
<dbReference type="PROSITE" id="PS51729">
    <property type="entry name" value="GNAT_YJDJ"/>
    <property type="match status" value="1"/>
</dbReference>
<keyword evidence="4" id="KW-1185">Reference proteome</keyword>
<proteinExistence type="predicted"/>
<dbReference type="InterPro" id="IPR016181">
    <property type="entry name" value="Acyl_CoA_acyltransferase"/>
</dbReference>
<evidence type="ECO:0000259" key="2">
    <source>
        <dbReference type="PROSITE" id="PS51729"/>
    </source>
</evidence>
<reference evidence="4" key="1">
    <citation type="submission" date="2016-10" db="EMBL/GenBank/DDBJ databases">
        <authorList>
            <person name="Varghese N."/>
            <person name="Submissions S."/>
        </authorList>
    </citation>
    <scope>NUCLEOTIDE SEQUENCE [LARGE SCALE GENOMIC DNA]</scope>
    <source>
        <strain evidence="4">M83</strain>
    </source>
</reference>
<dbReference type="GO" id="GO:0016747">
    <property type="term" value="F:acyltransferase activity, transferring groups other than amino-acyl groups"/>
    <property type="evidence" value="ECO:0007669"/>
    <property type="project" value="InterPro"/>
</dbReference>
<dbReference type="PANTHER" id="PTHR31435:SF9">
    <property type="entry name" value="PROTEIN NATD1"/>
    <property type="match status" value="1"/>
</dbReference>
<accession>A0A1G9TWM2</accession>
<dbReference type="OrthoDB" id="9793389at2"/>
<dbReference type="CDD" id="cd04301">
    <property type="entry name" value="NAT_SF"/>
    <property type="match status" value="1"/>
</dbReference>
<dbReference type="SUPFAM" id="SSF55729">
    <property type="entry name" value="Acyl-CoA N-acyltransferases (Nat)"/>
    <property type="match status" value="1"/>
</dbReference>
<dbReference type="PROSITE" id="PS51186">
    <property type="entry name" value="GNAT"/>
    <property type="match status" value="1"/>
</dbReference>
<name>A0A1G9TWM2_9FIRM</name>
<gene>
    <name evidence="3" type="ORF">SAMN05216544_0524</name>
</gene>
<dbReference type="EMBL" id="FNHZ01000001">
    <property type="protein sequence ID" value="SDM51971.1"/>
    <property type="molecule type" value="Genomic_DNA"/>
</dbReference>